<dbReference type="Proteomes" id="UP000023435">
    <property type="component" value="Unassembled WGS sequence"/>
</dbReference>
<sequence>MNTDSSGHGATARAQRREVFGDIRLAAMKPVVRPGCFGP</sequence>
<evidence type="ECO:0000313" key="2">
    <source>
        <dbReference type="Proteomes" id="UP000023435"/>
    </source>
</evidence>
<evidence type="ECO:0000313" key="1">
    <source>
        <dbReference type="EMBL" id="KWS06124.1"/>
    </source>
</evidence>
<name>A0A108UBM8_9GAMM</name>
<accession>A0A108UBM8</accession>
<comment type="caution">
    <text evidence="1">The sequence shown here is derived from an EMBL/GenBank/DDBJ whole genome shotgun (WGS) entry which is preliminary data.</text>
</comment>
<proteinExistence type="predicted"/>
<keyword evidence="2" id="KW-1185">Reference proteome</keyword>
<reference evidence="1 2" key="1">
    <citation type="journal article" date="2014" name="Genome Announc.">
        <title>Draft Genome Sequence of Lysobacter capsici AZ78, a Bacterium Antagonistic to Plant-Pathogenic Oomycetes.</title>
        <authorList>
            <person name="Puopolo G."/>
            <person name="Sonego P."/>
            <person name="Engelen K."/>
            <person name="Pertot I."/>
        </authorList>
    </citation>
    <scope>NUCLEOTIDE SEQUENCE [LARGE SCALE GENOMIC DNA]</scope>
    <source>
        <strain evidence="1 2">AZ78</strain>
    </source>
</reference>
<dbReference type="AlphaFoldDB" id="A0A108UBM8"/>
<organism evidence="1 2">
    <name type="scientific">Lysobacter capsici AZ78</name>
    <dbReference type="NCBI Taxonomy" id="1444315"/>
    <lineage>
        <taxon>Bacteria</taxon>
        <taxon>Pseudomonadati</taxon>
        <taxon>Pseudomonadota</taxon>
        <taxon>Gammaproteobacteria</taxon>
        <taxon>Lysobacterales</taxon>
        <taxon>Lysobacteraceae</taxon>
        <taxon>Lysobacter</taxon>
    </lineage>
</organism>
<dbReference type="EMBL" id="JAJA02000001">
    <property type="protein sequence ID" value="KWS06124.1"/>
    <property type="molecule type" value="Genomic_DNA"/>
</dbReference>
<gene>
    <name evidence="1" type="ORF">AZ78_3678</name>
</gene>
<protein>
    <submittedName>
        <fullName evidence="1">Uncharacterized protein</fullName>
    </submittedName>
</protein>